<protein>
    <submittedName>
        <fullName evidence="2">Uncharacterized protein</fullName>
    </submittedName>
</protein>
<evidence type="ECO:0000256" key="1">
    <source>
        <dbReference type="SAM" id="Phobius"/>
    </source>
</evidence>
<evidence type="ECO:0000313" key="2">
    <source>
        <dbReference type="EMBL" id="MBW86329.1"/>
    </source>
</evidence>
<organism evidence="2">
    <name type="scientific">Rhizophora mucronata</name>
    <name type="common">Asiatic mangrove</name>
    <dbReference type="NCBI Taxonomy" id="61149"/>
    <lineage>
        <taxon>Eukaryota</taxon>
        <taxon>Viridiplantae</taxon>
        <taxon>Streptophyta</taxon>
        <taxon>Embryophyta</taxon>
        <taxon>Tracheophyta</taxon>
        <taxon>Spermatophyta</taxon>
        <taxon>Magnoliopsida</taxon>
        <taxon>eudicotyledons</taxon>
        <taxon>Gunneridae</taxon>
        <taxon>Pentapetalae</taxon>
        <taxon>rosids</taxon>
        <taxon>fabids</taxon>
        <taxon>Malpighiales</taxon>
        <taxon>Rhizophoraceae</taxon>
        <taxon>Rhizophora</taxon>
    </lineage>
</organism>
<name>A0A2P2IYP3_RHIMU</name>
<proteinExistence type="predicted"/>
<sequence length="62" mass="7268">MSRCCFQKIYRIICCEYLSEGTGHFCWASKLCPCGKVPCCFWFLVHFFLKAIVLSVTLYFLL</sequence>
<keyword evidence="1" id="KW-0812">Transmembrane</keyword>
<keyword evidence="1" id="KW-1133">Transmembrane helix</keyword>
<keyword evidence="1" id="KW-0472">Membrane</keyword>
<feature type="transmembrane region" description="Helical" evidence="1">
    <location>
        <begin position="39"/>
        <end position="61"/>
    </location>
</feature>
<dbReference type="EMBL" id="GGEC01005846">
    <property type="protein sequence ID" value="MBW86329.1"/>
    <property type="molecule type" value="Transcribed_RNA"/>
</dbReference>
<dbReference type="AlphaFoldDB" id="A0A2P2IYP3"/>
<accession>A0A2P2IYP3</accession>
<reference evidence="2" key="1">
    <citation type="submission" date="2018-02" db="EMBL/GenBank/DDBJ databases">
        <title>Rhizophora mucronata_Transcriptome.</title>
        <authorList>
            <person name="Meera S.P."/>
            <person name="Sreeshan A."/>
            <person name="Augustine A."/>
        </authorList>
    </citation>
    <scope>NUCLEOTIDE SEQUENCE</scope>
    <source>
        <tissue evidence="2">Leaf</tissue>
    </source>
</reference>